<dbReference type="GO" id="GO:0005524">
    <property type="term" value="F:ATP binding"/>
    <property type="evidence" value="ECO:0007669"/>
    <property type="project" value="UniProtKB-KW"/>
</dbReference>
<sequence>MLTNAFGIYCKKIGITFSAVQNITLTELMNNINEYIDDDYFYYKTHTFVCHDIVELPDIFILENNGDEFLVYERIMDDFCCLSEGKYTEYSLFLGKKIIIITSEPKSTDANDIYNVIKNKLPRMNFLFIPLVVFSLLLPFYSNLFNSRLVYSSSLMSVIYITVFFIFFAVLEKVLRGWVYQLVAKTTHENSIKLSSFLVCMLSVSKDNAAPTTCRTIEISTVGYWKSVTALLVDIVLFSMFFICILLMLGKYSVLLLFYYLLFSFLCLYVRFLSYENTLKSTQLSTDRLTDHLSLHKNRIQSRFVRFDSLRNFLFAKNCGGEKLSLQLNMHNHHWGEILKLNSFISMVVMYIACYLAVNSGNLSIVTIIAVMIVNSRLSASLIGSVNGIYNIKVHLHQIKLGLLKLMDNVDSVQTKIHLNKIEQVSIENVTIEPHGKATLSDYSGRFTSGDIVTVLGKVGAGKSTLLRCLVSSSERYHGTIRYNQVNICNIHRMTFEKEIAFYDTSCQFFSGSLRFNFNLHGIYANDRILELLNQCCPGLAVDSSILDEGDAASLNLSAGERQKLMIAMILEKKPSLIILDEPTAFMPDHEGLAFVQNLIKSHKDAIFFIATHDQRIKQLSTTSIPITPESMHKKIFINTPILGHNC</sequence>
<evidence type="ECO:0000256" key="4">
    <source>
        <dbReference type="SAM" id="Phobius"/>
    </source>
</evidence>
<dbReference type="PROSITE" id="PS00211">
    <property type="entry name" value="ABC_TRANSPORTER_1"/>
    <property type="match status" value="1"/>
</dbReference>
<feature type="transmembrane region" description="Helical" evidence="4">
    <location>
        <begin position="150"/>
        <end position="171"/>
    </location>
</feature>
<dbReference type="PANTHER" id="PTHR42734">
    <property type="entry name" value="METAL TRANSPORT SYSTEM ATP-BINDING PROTEIN TM_0124-RELATED"/>
    <property type="match status" value="1"/>
</dbReference>
<keyword evidence="4" id="KW-0812">Transmembrane</keyword>
<dbReference type="Proteomes" id="UP000234238">
    <property type="component" value="Plasmid p14EC029d"/>
</dbReference>
<dbReference type="GO" id="GO:0016887">
    <property type="term" value="F:ATP hydrolysis activity"/>
    <property type="evidence" value="ECO:0007669"/>
    <property type="project" value="InterPro"/>
</dbReference>
<dbReference type="InterPro" id="IPR027417">
    <property type="entry name" value="P-loop_NTPase"/>
</dbReference>
<dbReference type="Gene3D" id="3.40.50.300">
    <property type="entry name" value="P-loop containing nucleotide triphosphate hydrolases"/>
    <property type="match status" value="1"/>
</dbReference>
<dbReference type="InterPro" id="IPR017871">
    <property type="entry name" value="ABC_transporter-like_CS"/>
</dbReference>
<protein>
    <recommendedName>
        <fullName evidence="5">ABC transporter domain-containing protein</fullName>
    </recommendedName>
</protein>
<dbReference type="InterPro" id="IPR003439">
    <property type="entry name" value="ABC_transporter-like_ATP-bd"/>
</dbReference>
<geneLocation type="plasmid" evidence="7">
    <name>p14ec029d</name>
</geneLocation>
<reference evidence="6 7" key="1">
    <citation type="submission" date="2017-10" db="EMBL/GenBank/DDBJ databases">
        <title>mcr-1 positive E.coli isolates in China.</title>
        <authorList>
            <person name="Li B."/>
            <person name="Wang X."/>
        </authorList>
    </citation>
    <scope>NUCLEOTIDE SEQUENCE [LARGE SCALE GENOMIC DNA]</scope>
    <source>
        <strain evidence="6 7">14EC029</strain>
        <plasmid evidence="7">p14ec029d</plasmid>
    </source>
</reference>
<feature type="transmembrane region" description="Helical" evidence="4">
    <location>
        <begin position="126"/>
        <end position="144"/>
    </location>
</feature>
<keyword evidence="3" id="KW-0067">ATP-binding</keyword>
<dbReference type="InterPro" id="IPR050153">
    <property type="entry name" value="Metal_Ion_Import_ABC"/>
</dbReference>
<dbReference type="SMART" id="SM00382">
    <property type="entry name" value="AAA"/>
    <property type="match status" value="1"/>
</dbReference>
<feature type="transmembrane region" description="Helical" evidence="4">
    <location>
        <begin position="228"/>
        <end position="249"/>
    </location>
</feature>
<gene>
    <name evidence="6" type="ORF">CR538_28835</name>
</gene>
<evidence type="ECO:0000256" key="3">
    <source>
        <dbReference type="ARBA" id="ARBA00022840"/>
    </source>
</evidence>
<dbReference type="EMBL" id="CP024145">
    <property type="protein sequence ID" value="AUK04242.1"/>
    <property type="molecule type" value="Genomic_DNA"/>
</dbReference>
<evidence type="ECO:0000313" key="6">
    <source>
        <dbReference type="EMBL" id="AUK04242.1"/>
    </source>
</evidence>
<keyword evidence="4" id="KW-1133">Transmembrane helix</keyword>
<dbReference type="AlphaFoldDB" id="A0AAN1MAT7"/>
<feature type="transmembrane region" description="Helical" evidence="4">
    <location>
        <begin position="255"/>
        <end position="273"/>
    </location>
</feature>
<dbReference type="Pfam" id="PF00005">
    <property type="entry name" value="ABC_tran"/>
    <property type="match status" value="1"/>
</dbReference>
<evidence type="ECO:0000256" key="1">
    <source>
        <dbReference type="ARBA" id="ARBA00022448"/>
    </source>
</evidence>
<proteinExistence type="predicted"/>
<name>A0AAN1MAT7_ECOLX</name>
<evidence type="ECO:0000313" key="7">
    <source>
        <dbReference type="Proteomes" id="UP000234238"/>
    </source>
</evidence>
<keyword evidence="2" id="KW-0547">Nucleotide-binding</keyword>
<accession>A0AAN1MAT7</accession>
<organism evidence="6 7">
    <name type="scientific">Escherichia coli</name>
    <dbReference type="NCBI Taxonomy" id="562"/>
    <lineage>
        <taxon>Bacteria</taxon>
        <taxon>Pseudomonadati</taxon>
        <taxon>Pseudomonadota</taxon>
        <taxon>Gammaproteobacteria</taxon>
        <taxon>Enterobacterales</taxon>
        <taxon>Enterobacteriaceae</taxon>
        <taxon>Escherichia</taxon>
    </lineage>
</organism>
<keyword evidence="4" id="KW-0472">Membrane</keyword>
<keyword evidence="6" id="KW-0614">Plasmid</keyword>
<evidence type="ECO:0000256" key="2">
    <source>
        <dbReference type="ARBA" id="ARBA00022741"/>
    </source>
</evidence>
<dbReference type="PROSITE" id="PS50893">
    <property type="entry name" value="ABC_TRANSPORTER_2"/>
    <property type="match status" value="1"/>
</dbReference>
<evidence type="ECO:0000259" key="5">
    <source>
        <dbReference type="PROSITE" id="PS50893"/>
    </source>
</evidence>
<dbReference type="RefSeq" id="WP_096932383.1">
    <property type="nucleotide sequence ID" value="NZ_CP024145.1"/>
</dbReference>
<dbReference type="InterPro" id="IPR003593">
    <property type="entry name" value="AAA+_ATPase"/>
</dbReference>
<feature type="domain" description="ABC transporter" evidence="5">
    <location>
        <begin position="425"/>
        <end position="646"/>
    </location>
</feature>
<dbReference type="SUPFAM" id="SSF52540">
    <property type="entry name" value="P-loop containing nucleoside triphosphate hydrolases"/>
    <property type="match status" value="1"/>
</dbReference>
<keyword evidence="1" id="KW-0813">Transport</keyword>